<dbReference type="GO" id="GO:0003677">
    <property type="term" value="F:DNA binding"/>
    <property type="evidence" value="ECO:0007669"/>
    <property type="project" value="InterPro"/>
</dbReference>
<dbReference type="InterPro" id="IPR043917">
    <property type="entry name" value="DUF5753"/>
</dbReference>
<accession>A0A7W8Z8Y5</accession>
<sequence length="281" mass="31246">MEGQSGPKAISPLERFGAELRAYRKEAGLSQARIGERLGCSQDLVSQIELAKRTPSRDHAARLDQIFGLVEKKYFIGLYRRIAYPTGGPQWFLRWAEEIEPNAGVIRGWDPLLVPGLLQVQSYARHIFQRAPMVTAAQVDELLANRMRRKVIFDRQAPPMLWLLLDEGVLHRPVGGPAVMCEQLDHMIAFAEEPNVAIQIVPIAAGCTPGMLSAFAMAERNPGAVPDTVYVESASGGVVTAEEAVVNYIRTRYDSIRADALPQKASLKILKDVCEQWRSRI</sequence>
<dbReference type="Gene3D" id="1.10.260.40">
    <property type="entry name" value="lambda repressor-like DNA-binding domains"/>
    <property type="match status" value="1"/>
</dbReference>
<proteinExistence type="predicted"/>
<reference evidence="2 3" key="1">
    <citation type="submission" date="2020-08" db="EMBL/GenBank/DDBJ databases">
        <title>Sequencing the genomes of 1000 actinobacteria strains.</title>
        <authorList>
            <person name="Klenk H.-P."/>
        </authorList>
    </citation>
    <scope>NUCLEOTIDE SEQUENCE [LARGE SCALE GENOMIC DNA]</scope>
    <source>
        <strain evidence="2 3">DSM 45790</strain>
    </source>
</reference>
<evidence type="ECO:0000313" key="3">
    <source>
        <dbReference type="Proteomes" id="UP000588112"/>
    </source>
</evidence>
<dbReference type="PROSITE" id="PS50943">
    <property type="entry name" value="HTH_CROC1"/>
    <property type="match status" value="1"/>
</dbReference>
<feature type="domain" description="HTH cro/C1-type" evidence="1">
    <location>
        <begin position="20"/>
        <end position="75"/>
    </location>
</feature>
<dbReference type="Pfam" id="PF19054">
    <property type="entry name" value="DUF5753"/>
    <property type="match status" value="1"/>
</dbReference>
<evidence type="ECO:0000313" key="2">
    <source>
        <dbReference type="EMBL" id="MBB5629682.1"/>
    </source>
</evidence>
<keyword evidence="3" id="KW-1185">Reference proteome</keyword>
<dbReference type="CDD" id="cd00093">
    <property type="entry name" value="HTH_XRE"/>
    <property type="match status" value="1"/>
</dbReference>
<dbReference type="InterPro" id="IPR001387">
    <property type="entry name" value="Cro/C1-type_HTH"/>
</dbReference>
<comment type="caution">
    <text evidence="2">The sequence shown here is derived from an EMBL/GenBank/DDBJ whole genome shotgun (WGS) entry which is preliminary data.</text>
</comment>
<dbReference type="RefSeq" id="WP_184614944.1">
    <property type="nucleotide sequence ID" value="NZ_BOOS01000031.1"/>
</dbReference>
<evidence type="ECO:0000259" key="1">
    <source>
        <dbReference type="PROSITE" id="PS50943"/>
    </source>
</evidence>
<dbReference type="SUPFAM" id="SSF47413">
    <property type="entry name" value="lambda repressor-like DNA-binding domains"/>
    <property type="match status" value="1"/>
</dbReference>
<name>A0A7W8Z8Y5_9ACTN</name>
<dbReference type="SMART" id="SM00530">
    <property type="entry name" value="HTH_XRE"/>
    <property type="match status" value="1"/>
</dbReference>
<organism evidence="2 3">
    <name type="scientific">Sphaerisporangium krabiense</name>
    <dbReference type="NCBI Taxonomy" id="763782"/>
    <lineage>
        <taxon>Bacteria</taxon>
        <taxon>Bacillati</taxon>
        <taxon>Actinomycetota</taxon>
        <taxon>Actinomycetes</taxon>
        <taxon>Streptosporangiales</taxon>
        <taxon>Streptosporangiaceae</taxon>
        <taxon>Sphaerisporangium</taxon>
    </lineage>
</organism>
<protein>
    <submittedName>
        <fullName evidence="2">Transcriptional regulator with XRE-family HTH domain</fullName>
    </submittedName>
</protein>
<dbReference type="AlphaFoldDB" id="A0A7W8Z8Y5"/>
<gene>
    <name evidence="2" type="ORF">BJ981_005381</name>
</gene>
<dbReference type="Pfam" id="PF13560">
    <property type="entry name" value="HTH_31"/>
    <property type="match status" value="1"/>
</dbReference>
<dbReference type="EMBL" id="JACHBR010000001">
    <property type="protein sequence ID" value="MBB5629682.1"/>
    <property type="molecule type" value="Genomic_DNA"/>
</dbReference>
<dbReference type="Proteomes" id="UP000588112">
    <property type="component" value="Unassembled WGS sequence"/>
</dbReference>
<dbReference type="InterPro" id="IPR010982">
    <property type="entry name" value="Lambda_DNA-bd_dom_sf"/>
</dbReference>